<sequence>MDSTSSCLQIFRTPCHQSLRFQASLHKADISAIDIAILVWMRCFAVQTSRIYLSYVKEILLLDFFVCYLLISLSACAKVLEYLSCFKMVVEAKQRFMQTLLALCFFSIIFVVSVGC</sequence>
<reference evidence="1" key="1">
    <citation type="submission" date="2023-10" db="EMBL/GenBank/DDBJ databases">
        <authorList>
            <person name="Rodriguez Cubillos JULIANA M."/>
            <person name="De Vega J."/>
        </authorList>
    </citation>
    <scope>NUCLEOTIDE SEQUENCE</scope>
</reference>
<evidence type="ECO:0000313" key="2">
    <source>
        <dbReference type="Proteomes" id="UP001177021"/>
    </source>
</evidence>
<comment type="caution">
    <text evidence="1">The sequence shown here is derived from an EMBL/GenBank/DDBJ whole genome shotgun (WGS) entry which is preliminary data.</text>
</comment>
<organism evidence="1 2">
    <name type="scientific">Trifolium pratense</name>
    <name type="common">Red clover</name>
    <dbReference type="NCBI Taxonomy" id="57577"/>
    <lineage>
        <taxon>Eukaryota</taxon>
        <taxon>Viridiplantae</taxon>
        <taxon>Streptophyta</taxon>
        <taxon>Embryophyta</taxon>
        <taxon>Tracheophyta</taxon>
        <taxon>Spermatophyta</taxon>
        <taxon>Magnoliopsida</taxon>
        <taxon>eudicotyledons</taxon>
        <taxon>Gunneridae</taxon>
        <taxon>Pentapetalae</taxon>
        <taxon>rosids</taxon>
        <taxon>fabids</taxon>
        <taxon>Fabales</taxon>
        <taxon>Fabaceae</taxon>
        <taxon>Papilionoideae</taxon>
        <taxon>50 kb inversion clade</taxon>
        <taxon>NPAAA clade</taxon>
        <taxon>Hologalegina</taxon>
        <taxon>IRL clade</taxon>
        <taxon>Trifolieae</taxon>
        <taxon>Trifolium</taxon>
    </lineage>
</organism>
<dbReference type="EMBL" id="CASHSV030000823">
    <property type="protein sequence ID" value="CAJ2677569.1"/>
    <property type="molecule type" value="Genomic_DNA"/>
</dbReference>
<accession>A0ACB0M6R6</accession>
<name>A0ACB0M6R6_TRIPR</name>
<keyword evidence="2" id="KW-1185">Reference proteome</keyword>
<protein>
    <submittedName>
        <fullName evidence="1">Uncharacterized protein</fullName>
    </submittedName>
</protein>
<proteinExistence type="predicted"/>
<evidence type="ECO:0000313" key="1">
    <source>
        <dbReference type="EMBL" id="CAJ2677569.1"/>
    </source>
</evidence>
<gene>
    <name evidence="1" type="ORF">MILVUS5_LOCUS40039</name>
</gene>
<dbReference type="Proteomes" id="UP001177021">
    <property type="component" value="Unassembled WGS sequence"/>
</dbReference>